<protein>
    <submittedName>
        <fullName evidence="1">Glycine cleavage system H protein</fullName>
    </submittedName>
</protein>
<dbReference type="EMBL" id="CP024727">
    <property type="protein sequence ID" value="ATV30388.1"/>
    <property type="molecule type" value="Genomic_DNA"/>
</dbReference>
<organism evidence="1 2">
    <name type="scientific">Prevotella intermedia</name>
    <dbReference type="NCBI Taxonomy" id="28131"/>
    <lineage>
        <taxon>Bacteria</taxon>
        <taxon>Pseudomonadati</taxon>
        <taxon>Bacteroidota</taxon>
        <taxon>Bacteroidia</taxon>
        <taxon>Bacteroidales</taxon>
        <taxon>Prevotellaceae</taxon>
        <taxon>Prevotella</taxon>
    </lineage>
</organism>
<gene>
    <name evidence="1" type="ORF">CTM46_02280</name>
</gene>
<dbReference type="Proteomes" id="UP000230742">
    <property type="component" value="Chromosome 1"/>
</dbReference>
<evidence type="ECO:0000313" key="1">
    <source>
        <dbReference type="EMBL" id="ATV30388.1"/>
    </source>
</evidence>
<accession>A0A2D3LII7</accession>
<reference evidence="1 2" key="1">
    <citation type="submission" date="2017-11" db="EMBL/GenBank/DDBJ databases">
        <title>Genome sequencing of Prevotella intermedia KCOM 1949.</title>
        <authorList>
            <person name="Kook J.-K."/>
            <person name="Park S.-N."/>
            <person name="Lim Y.K."/>
        </authorList>
    </citation>
    <scope>NUCLEOTIDE SEQUENCE [LARGE SCALE GENOMIC DNA]</scope>
    <source>
        <strain evidence="1 2">KCOM 1949</strain>
    </source>
</reference>
<name>A0A2D3LII7_PREIN</name>
<proteinExistence type="predicted"/>
<sequence>MFVLSGKGSSGLLRTKKVKAASRLDDNLHTSISLQVVFSP</sequence>
<dbReference type="AlphaFoldDB" id="A0A2D3LII7"/>
<evidence type="ECO:0000313" key="2">
    <source>
        <dbReference type="Proteomes" id="UP000230742"/>
    </source>
</evidence>